<evidence type="ECO:0000313" key="3">
    <source>
        <dbReference type="Proteomes" id="UP000245946"/>
    </source>
</evidence>
<dbReference type="PANTHER" id="PTHR28015">
    <property type="entry name" value="ATP SYNTHASE ASSEMBLY FACTOR FMC1, MITOCHONDRIAL"/>
    <property type="match status" value="1"/>
</dbReference>
<dbReference type="Proteomes" id="UP000245946">
    <property type="component" value="Unassembled WGS sequence"/>
</dbReference>
<dbReference type="Pfam" id="PF13233">
    <property type="entry name" value="Complex1_LYR_2"/>
    <property type="match status" value="1"/>
</dbReference>
<dbReference type="GeneID" id="37271569"/>
<dbReference type="InterPro" id="IPR039196">
    <property type="entry name" value="Fmc1"/>
</dbReference>
<feature type="compositionally biased region" description="Basic and acidic residues" evidence="1">
    <location>
        <begin position="116"/>
        <end position="143"/>
    </location>
</feature>
<keyword evidence="3" id="KW-1185">Reference proteome</keyword>
<name>A0A316ZBU9_9BASI</name>
<dbReference type="RefSeq" id="XP_025599278.1">
    <property type="nucleotide sequence ID" value="XM_025744025.1"/>
</dbReference>
<dbReference type="GO" id="GO:0033615">
    <property type="term" value="P:mitochondrial proton-transporting ATP synthase complex assembly"/>
    <property type="evidence" value="ECO:0007669"/>
    <property type="project" value="InterPro"/>
</dbReference>
<dbReference type="STRING" id="58919.A0A316ZBU9"/>
<organism evidence="2 3">
    <name type="scientific">Tilletiopsis washingtonensis</name>
    <dbReference type="NCBI Taxonomy" id="58919"/>
    <lineage>
        <taxon>Eukaryota</taxon>
        <taxon>Fungi</taxon>
        <taxon>Dikarya</taxon>
        <taxon>Basidiomycota</taxon>
        <taxon>Ustilaginomycotina</taxon>
        <taxon>Exobasidiomycetes</taxon>
        <taxon>Entylomatales</taxon>
        <taxon>Entylomatales incertae sedis</taxon>
        <taxon>Tilletiopsis</taxon>
    </lineage>
</organism>
<proteinExistence type="predicted"/>
<sequence length="143" mass="15555">MAAKQLLASALAELRLSAVAPRSAAERAHDALPLYLHAVAARETPRAAAVIATLEGTLKAQRIHSELLARYNPTYGSSEAERIRATANMVGWDVPVEYVTPAGADAAGDAAMQQGWEEREASRRKVEARKERYEGVQESWGKK</sequence>
<dbReference type="OrthoDB" id="15893at2759"/>
<protein>
    <submittedName>
        <fullName evidence="2">Uncharacterized protein</fullName>
    </submittedName>
</protein>
<dbReference type="GO" id="GO:0005759">
    <property type="term" value="C:mitochondrial matrix"/>
    <property type="evidence" value="ECO:0007669"/>
    <property type="project" value="TreeGrafter"/>
</dbReference>
<evidence type="ECO:0000313" key="2">
    <source>
        <dbReference type="EMBL" id="PWN98999.1"/>
    </source>
</evidence>
<dbReference type="AlphaFoldDB" id="A0A316ZBU9"/>
<reference evidence="2 3" key="1">
    <citation type="journal article" date="2018" name="Mol. Biol. Evol.">
        <title>Broad Genomic Sampling Reveals a Smut Pathogenic Ancestry of the Fungal Clade Ustilaginomycotina.</title>
        <authorList>
            <person name="Kijpornyongpan T."/>
            <person name="Mondo S.J."/>
            <person name="Barry K."/>
            <person name="Sandor L."/>
            <person name="Lee J."/>
            <person name="Lipzen A."/>
            <person name="Pangilinan J."/>
            <person name="LaButti K."/>
            <person name="Hainaut M."/>
            <person name="Henrissat B."/>
            <person name="Grigoriev I.V."/>
            <person name="Spatafora J.W."/>
            <person name="Aime M.C."/>
        </authorList>
    </citation>
    <scope>NUCLEOTIDE SEQUENCE [LARGE SCALE GENOMIC DNA]</scope>
    <source>
        <strain evidence="2 3">MCA 4186</strain>
    </source>
</reference>
<dbReference type="PANTHER" id="PTHR28015:SF1">
    <property type="entry name" value="ATP SYNTHASE ASSEMBLY FACTOR FMC1, MITOCHONDRIAL"/>
    <property type="match status" value="1"/>
</dbReference>
<feature type="region of interest" description="Disordered" evidence="1">
    <location>
        <begin position="108"/>
        <end position="143"/>
    </location>
</feature>
<dbReference type="EMBL" id="KZ819289">
    <property type="protein sequence ID" value="PWN98999.1"/>
    <property type="molecule type" value="Genomic_DNA"/>
</dbReference>
<accession>A0A316ZBU9</accession>
<evidence type="ECO:0000256" key="1">
    <source>
        <dbReference type="SAM" id="MobiDB-lite"/>
    </source>
</evidence>
<gene>
    <name evidence="2" type="ORF">FA09DRAFT_337721</name>
</gene>